<dbReference type="FunFam" id="3.40.50.720:FF:000084">
    <property type="entry name" value="Short-chain dehydrogenase reductase"/>
    <property type="match status" value="1"/>
</dbReference>
<name>A0A3N2DY83_9GAMM</name>
<dbReference type="Proteomes" id="UP000275394">
    <property type="component" value="Unassembled WGS sequence"/>
</dbReference>
<dbReference type="Gene3D" id="3.40.50.720">
    <property type="entry name" value="NAD(P)-binding Rossmann-like Domain"/>
    <property type="match status" value="1"/>
</dbReference>
<accession>A0A3N2DY83</accession>
<gene>
    <name evidence="3" type="ORF">EDC56_0138</name>
</gene>
<dbReference type="CDD" id="cd05233">
    <property type="entry name" value="SDR_c"/>
    <property type="match status" value="1"/>
</dbReference>
<organism evidence="3 4">
    <name type="scientific">Sinobacterium caligoides</name>
    <dbReference type="NCBI Taxonomy" id="933926"/>
    <lineage>
        <taxon>Bacteria</taxon>
        <taxon>Pseudomonadati</taxon>
        <taxon>Pseudomonadota</taxon>
        <taxon>Gammaproteobacteria</taxon>
        <taxon>Cellvibrionales</taxon>
        <taxon>Spongiibacteraceae</taxon>
        <taxon>Sinobacterium</taxon>
    </lineage>
</organism>
<reference evidence="3 4" key="1">
    <citation type="submission" date="2018-11" db="EMBL/GenBank/DDBJ databases">
        <title>Genomic Encyclopedia of Type Strains, Phase IV (KMG-IV): sequencing the most valuable type-strain genomes for metagenomic binning, comparative biology and taxonomic classification.</title>
        <authorList>
            <person name="Goeker M."/>
        </authorList>
    </citation>
    <scope>NUCLEOTIDE SEQUENCE [LARGE SCALE GENOMIC DNA]</scope>
    <source>
        <strain evidence="3 4">DSM 100316</strain>
    </source>
</reference>
<dbReference type="AlphaFoldDB" id="A0A3N2DY83"/>
<dbReference type="EMBL" id="RKHR01000003">
    <property type="protein sequence ID" value="ROS04632.1"/>
    <property type="molecule type" value="Genomic_DNA"/>
</dbReference>
<evidence type="ECO:0000313" key="4">
    <source>
        <dbReference type="Proteomes" id="UP000275394"/>
    </source>
</evidence>
<dbReference type="PRINTS" id="PR00080">
    <property type="entry name" value="SDRFAMILY"/>
</dbReference>
<dbReference type="PANTHER" id="PTHR43477:SF1">
    <property type="entry name" value="DIHYDROANTICAPSIN 7-DEHYDROGENASE"/>
    <property type="match status" value="1"/>
</dbReference>
<proteinExistence type="inferred from homology"/>
<dbReference type="GO" id="GO:0016491">
    <property type="term" value="F:oxidoreductase activity"/>
    <property type="evidence" value="ECO:0007669"/>
    <property type="project" value="UniProtKB-KW"/>
</dbReference>
<keyword evidence="4" id="KW-1185">Reference proteome</keyword>
<dbReference type="PROSITE" id="PS00061">
    <property type="entry name" value="ADH_SHORT"/>
    <property type="match status" value="1"/>
</dbReference>
<keyword evidence="2" id="KW-0560">Oxidoreductase</keyword>
<dbReference type="SUPFAM" id="SSF51735">
    <property type="entry name" value="NAD(P)-binding Rossmann-fold domains"/>
    <property type="match status" value="1"/>
</dbReference>
<dbReference type="RefSeq" id="WP_211333514.1">
    <property type="nucleotide sequence ID" value="NZ_RKHR01000003.1"/>
</dbReference>
<evidence type="ECO:0000256" key="2">
    <source>
        <dbReference type="ARBA" id="ARBA00023002"/>
    </source>
</evidence>
<dbReference type="PANTHER" id="PTHR43477">
    <property type="entry name" value="DIHYDROANTICAPSIN 7-DEHYDROGENASE"/>
    <property type="match status" value="1"/>
</dbReference>
<dbReference type="InterPro" id="IPR020904">
    <property type="entry name" value="Sc_DH/Rdtase_CS"/>
</dbReference>
<dbReference type="Pfam" id="PF13561">
    <property type="entry name" value="adh_short_C2"/>
    <property type="match status" value="1"/>
</dbReference>
<comment type="similarity">
    <text evidence="1">Belongs to the short-chain dehydrogenases/reductases (SDR) family.</text>
</comment>
<dbReference type="InterPro" id="IPR002347">
    <property type="entry name" value="SDR_fam"/>
</dbReference>
<dbReference type="InterPro" id="IPR051122">
    <property type="entry name" value="SDR_DHRS6-like"/>
</dbReference>
<dbReference type="PRINTS" id="PR00081">
    <property type="entry name" value="GDHRDH"/>
</dbReference>
<protein>
    <submittedName>
        <fullName evidence="3">Meso-butanediol dehydrogenase/(S,S)-butanediol dehydrogenase/diacetyl reductase</fullName>
    </submittedName>
</protein>
<evidence type="ECO:0000313" key="3">
    <source>
        <dbReference type="EMBL" id="ROS04632.1"/>
    </source>
</evidence>
<evidence type="ECO:0000256" key="1">
    <source>
        <dbReference type="ARBA" id="ARBA00006484"/>
    </source>
</evidence>
<comment type="caution">
    <text evidence="3">The sequence shown here is derived from an EMBL/GenBank/DDBJ whole genome shotgun (WGS) entry which is preliminary data.</text>
</comment>
<dbReference type="InterPro" id="IPR036291">
    <property type="entry name" value="NAD(P)-bd_dom_sf"/>
</dbReference>
<sequence>MEFINKVVFITGAASGIGFAIAEKFAAQGASLFVCDINAAGLAEAVQALASYQVDVQSQAFDVGDAEACSEAILGCVECFGRLDVLCNVAGYAKSENFTSLTISDWQKMLSVNLSSVFYLSHAAMPHLIESKGNIVNVASTAGLEGQAYNSIYSATKGGVISLSKSLAMEFAAKGVRVNVLCPGAVNTPLTSQFSIPEGADMALFSRMFPLLDMAEASEIAEAAAFVASDKARYMTGVALPLDGGSSAG</sequence>